<dbReference type="GO" id="GO:0005886">
    <property type="term" value="C:plasma membrane"/>
    <property type="evidence" value="ECO:0007669"/>
    <property type="project" value="TreeGrafter"/>
</dbReference>
<proteinExistence type="predicted"/>
<name>A0A1L7I085_9FLAO</name>
<evidence type="ECO:0000313" key="2">
    <source>
        <dbReference type="Proteomes" id="UP000186230"/>
    </source>
</evidence>
<keyword evidence="2" id="KW-1185">Reference proteome</keyword>
<evidence type="ECO:0000313" key="1">
    <source>
        <dbReference type="EMBL" id="APU66980.1"/>
    </source>
</evidence>
<dbReference type="STRING" id="1229726.GRFL_0256"/>
<dbReference type="OrthoDB" id="9342495at2"/>
<dbReference type="PANTHER" id="PTHR41983">
    <property type="entry name" value="SHORT-CHAIN FATTY ACID TRANSPORTER-RELATED"/>
    <property type="match status" value="1"/>
</dbReference>
<sequence>MKGISGIIERAFRNLIPAPFTLAVLLTFLTLLLAFFLSGDQSVSSAVQILRSWQSGMWEPALLVFAVQMMLILVLGHILVLSEPMKWLMDKLTSRIHNNASAVAVVCASTMLVAFFNWGLGLIFGAIMARKMAEQASRKNFKINYPLLGAAGYSGLMVWHAGISGSAPLKAAENGHLKSLFSAENANIAGLLPELVPTSQTIFSSGNLILFGILLLLIPSALFLLARKTPLEISSIDFSKTRTVIINPKGAEKLDASPILKYILGILLLLAFLASYYQELMQFNITPNMLNFFMLGLCILLHQNFQSFLAALDEAIVGAGAILIQFPLYFGIMGVMKDSGMVGQIAEFFTNLATETTLPLFTFLSAGLVNIFVPSGGGQWAIQGPIVMESAIKSGVSIPKAIMAFAYGDQITNMLQPFWALPLLAITKLKAREILPYSLLIMCLGIIIYVIGLLLL</sequence>
<dbReference type="Proteomes" id="UP000186230">
    <property type="component" value="Chromosome"/>
</dbReference>
<dbReference type="EMBL" id="CP016359">
    <property type="protein sequence ID" value="APU66980.1"/>
    <property type="molecule type" value="Genomic_DNA"/>
</dbReference>
<accession>A0A1L7I085</accession>
<dbReference type="RefSeq" id="WP_083642759.1">
    <property type="nucleotide sequence ID" value="NZ_AMRU01000008.1"/>
</dbReference>
<dbReference type="PANTHER" id="PTHR41983:SF2">
    <property type="entry name" value="SHORT-CHAIN FATTY ACID TRANSPORTER-RELATED"/>
    <property type="match status" value="1"/>
</dbReference>
<dbReference type="InterPro" id="IPR006160">
    <property type="entry name" value="SCFA_transpt_AtoE"/>
</dbReference>
<gene>
    <name evidence="1" type="ORF">GRFL_0256</name>
</gene>
<dbReference type="AlphaFoldDB" id="A0A1L7I085"/>
<dbReference type="Pfam" id="PF02667">
    <property type="entry name" value="SCFA_trans"/>
    <property type="match status" value="1"/>
</dbReference>
<dbReference type="KEGG" id="gfl:GRFL_0256"/>
<reference evidence="1 2" key="1">
    <citation type="submission" date="2016-07" db="EMBL/GenBank/DDBJ databases">
        <title>Multi-omics approach to identify versatile polysaccharide utilization systems of a marine flavobacterium Gramella flava.</title>
        <authorList>
            <person name="Tang K."/>
        </authorList>
    </citation>
    <scope>NUCLEOTIDE SEQUENCE [LARGE SCALE GENOMIC DNA]</scope>
    <source>
        <strain evidence="1 2">JLT2011</strain>
    </source>
</reference>
<organism evidence="1 2">
    <name type="scientific">Christiangramia flava JLT2011</name>
    <dbReference type="NCBI Taxonomy" id="1229726"/>
    <lineage>
        <taxon>Bacteria</taxon>
        <taxon>Pseudomonadati</taxon>
        <taxon>Bacteroidota</taxon>
        <taxon>Flavobacteriia</taxon>
        <taxon>Flavobacteriales</taxon>
        <taxon>Flavobacteriaceae</taxon>
        <taxon>Christiangramia</taxon>
    </lineage>
</organism>
<protein>
    <submittedName>
        <fullName evidence="1">Short chain fatty acids transporter</fullName>
    </submittedName>
</protein>